<dbReference type="Proteomes" id="UP000445696">
    <property type="component" value="Unassembled WGS sequence"/>
</dbReference>
<dbReference type="Pfam" id="PF00561">
    <property type="entry name" value="Abhydrolase_1"/>
    <property type="match status" value="1"/>
</dbReference>
<dbReference type="InterPro" id="IPR000639">
    <property type="entry name" value="Epox_hydrolase-like"/>
</dbReference>
<keyword evidence="2" id="KW-0378">Hydrolase</keyword>
<dbReference type="PANTHER" id="PTHR43798">
    <property type="entry name" value="MONOACYLGLYCEROL LIPASE"/>
    <property type="match status" value="1"/>
</dbReference>
<reference evidence="2 3" key="1">
    <citation type="journal article" date="2014" name="Int. J. Syst. Evol. Microbiol.">
        <title>Sneathiella chungangensis sp. nov., isolated from a marine sand, and emended description of the genus Sneathiella.</title>
        <authorList>
            <person name="Siamphan C."/>
            <person name="Kim H."/>
            <person name="Lee J.S."/>
            <person name="Kim W."/>
        </authorList>
    </citation>
    <scope>NUCLEOTIDE SEQUENCE [LARGE SCALE GENOMIC DNA]</scope>
    <source>
        <strain evidence="2 3">KCTC 32476</strain>
    </source>
</reference>
<dbReference type="EMBL" id="WTVA01000014">
    <property type="protein sequence ID" value="MZR23224.1"/>
    <property type="molecule type" value="Genomic_DNA"/>
</dbReference>
<name>A0A845MJU6_9PROT</name>
<dbReference type="PRINTS" id="PR00412">
    <property type="entry name" value="EPOXHYDRLASE"/>
</dbReference>
<dbReference type="AlphaFoldDB" id="A0A845MJU6"/>
<dbReference type="PANTHER" id="PTHR43798:SF33">
    <property type="entry name" value="HYDROLASE, PUTATIVE (AFU_ORTHOLOGUE AFUA_2G14860)-RELATED"/>
    <property type="match status" value="1"/>
</dbReference>
<dbReference type="GO" id="GO:0016020">
    <property type="term" value="C:membrane"/>
    <property type="evidence" value="ECO:0007669"/>
    <property type="project" value="TreeGrafter"/>
</dbReference>
<protein>
    <submittedName>
        <fullName evidence="2">Alpha/beta fold hydrolase</fullName>
    </submittedName>
</protein>
<keyword evidence="3" id="KW-1185">Reference proteome</keyword>
<dbReference type="SUPFAM" id="SSF53474">
    <property type="entry name" value="alpha/beta-Hydrolases"/>
    <property type="match status" value="1"/>
</dbReference>
<evidence type="ECO:0000313" key="3">
    <source>
        <dbReference type="Proteomes" id="UP000445696"/>
    </source>
</evidence>
<feature type="domain" description="AB hydrolase-1" evidence="1">
    <location>
        <begin position="18"/>
        <end position="132"/>
    </location>
</feature>
<gene>
    <name evidence="2" type="ORF">GQF03_12880</name>
</gene>
<dbReference type="Gene3D" id="3.40.50.1820">
    <property type="entry name" value="alpha/beta hydrolase"/>
    <property type="match status" value="1"/>
</dbReference>
<dbReference type="OrthoDB" id="9799612at2"/>
<evidence type="ECO:0000259" key="1">
    <source>
        <dbReference type="Pfam" id="PF00561"/>
    </source>
</evidence>
<dbReference type="InterPro" id="IPR000073">
    <property type="entry name" value="AB_hydrolase_1"/>
</dbReference>
<organism evidence="2 3">
    <name type="scientific">Sneathiella chungangensis</name>
    <dbReference type="NCBI Taxonomy" id="1418234"/>
    <lineage>
        <taxon>Bacteria</taxon>
        <taxon>Pseudomonadati</taxon>
        <taxon>Pseudomonadota</taxon>
        <taxon>Alphaproteobacteria</taxon>
        <taxon>Sneathiellales</taxon>
        <taxon>Sneathiellaceae</taxon>
        <taxon>Sneathiella</taxon>
    </lineage>
</organism>
<dbReference type="GO" id="GO:0016787">
    <property type="term" value="F:hydrolase activity"/>
    <property type="evidence" value="ECO:0007669"/>
    <property type="project" value="UniProtKB-KW"/>
</dbReference>
<sequence length="267" mass="28867">MKINNKILSVEQNGEGETIMMIHGLGGSCNAWMPQREVLSNHYHVVCHDLEGSGRSPYQGELSIEGFVQDALSLMDELKIDSVHLVGHSMGTIVCQHLAANHAERVKSMVLMGPLTEPPAGARNALKDRAKLAREQGMAPIADALVEASISQESRKSQPIVCAFVREILMGQDAEGYARTCEALAAANSAKLEAISCPTLLLTGDEDKVGSPADTLKMAHQIAGSSLKIFSNTGHWTAIERPQEVNNALLNFYFSVSNKHLGCHENP</sequence>
<dbReference type="InterPro" id="IPR050266">
    <property type="entry name" value="AB_hydrolase_sf"/>
</dbReference>
<dbReference type="InterPro" id="IPR029058">
    <property type="entry name" value="AB_hydrolase_fold"/>
</dbReference>
<evidence type="ECO:0000313" key="2">
    <source>
        <dbReference type="EMBL" id="MZR23224.1"/>
    </source>
</evidence>
<accession>A0A845MJU6</accession>
<proteinExistence type="predicted"/>
<comment type="caution">
    <text evidence="2">The sequence shown here is derived from an EMBL/GenBank/DDBJ whole genome shotgun (WGS) entry which is preliminary data.</text>
</comment>
<dbReference type="RefSeq" id="WP_161339689.1">
    <property type="nucleotide sequence ID" value="NZ_JBHSDG010000003.1"/>
</dbReference>
<dbReference type="PROSITE" id="PS51257">
    <property type="entry name" value="PROKAR_LIPOPROTEIN"/>
    <property type="match status" value="1"/>
</dbReference>
<dbReference type="PRINTS" id="PR00111">
    <property type="entry name" value="ABHYDROLASE"/>
</dbReference>